<dbReference type="Gene3D" id="3.40.630.10">
    <property type="entry name" value="Zn peptidases"/>
    <property type="match status" value="1"/>
</dbReference>
<dbReference type="InterPro" id="IPR017439">
    <property type="entry name" value="Amidohydrolase"/>
</dbReference>
<dbReference type="SUPFAM" id="SSF55031">
    <property type="entry name" value="Bacterial exopeptidase dimerisation domain"/>
    <property type="match status" value="1"/>
</dbReference>
<evidence type="ECO:0000256" key="1">
    <source>
        <dbReference type="SAM" id="MobiDB-lite"/>
    </source>
</evidence>
<dbReference type="InterPro" id="IPR002933">
    <property type="entry name" value="Peptidase_M20"/>
</dbReference>
<organism evidence="3 4">
    <name type="scientific">Brevibacterium ammoniilyticum</name>
    <dbReference type="NCBI Taxonomy" id="1046555"/>
    <lineage>
        <taxon>Bacteria</taxon>
        <taxon>Bacillati</taxon>
        <taxon>Actinomycetota</taxon>
        <taxon>Actinomycetes</taxon>
        <taxon>Micrococcales</taxon>
        <taxon>Brevibacteriaceae</taxon>
        <taxon>Brevibacterium</taxon>
    </lineage>
</organism>
<feature type="compositionally biased region" description="Low complexity" evidence="1">
    <location>
        <begin position="66"/>
        <end position="79"/>
    </location>
</feature>
<dbReference type="Pfam" id="PF07687">
    <property type="entry name" value="M20_dimer"/>
    <property type="match status" value="1"/>
</dbReference>
<dbReference type="EMBL" id="BAABNP010000002">
    <property type="protein sequence ID" value="GAA5339371.1"/>
    <property type="molecule type" value="Genomic_DNA"/>
</dbReference>
<proteinExistence type="predicted"/>
<evidence type="ECO:0000259" key="2">
    <source>
        <dbReference type="Pfam" id="PF07687"/>
    </source>
</evidence>
<dbReference type="PANTHER" id="PTHR11014:SF63">
    <property type="entry name" value="METALLOPEPTIDASE, PUTATIVE (AFU_ORTHOLOGUE AFUA_6G09600)-RELATED"/>
    <property type="match status" value="1"/>
</dbReference>
<feature type="compositionally biased region" description="Polar residues" evidence="1">
    <location>
        <begin position="1"/>
        <end position="11"/>
    </location>
</feature>
<comment type="caution">
    <text evidence="3">The sequence shown here is derived from an EMBL/GenBank/DDBJ whole genome shotgun (WGS) entry which is preliminary data.</text>
</comment>
<protein>
    <submittedName>
        <fullName evidence="3">M20 family metallopeptidase</fullName>
    </submittedName>
</protein>
<sequence length="477" mass="49048">MSLNPDPSTAVRSGDPLTAEATAGTPESAGSAAPAGTPDAASTTPVAGTPAAADQGTPGPTAADVGAAETSGATDASADTAASVVAETITETIAEIGPELIDFRRDIHAHPELSFQEFSTTDKIVARLEAAGLSPVRLEGTGLICDVGEGPIALALRADIDALPIDDLIAEDFASTVPGVAHACGHDVHLTGLLGAGIALQRAHVARPGGLGGRVRLIFQPGEEVTPGGALRVISQGVLDDVPEIYAIHCDPNVDVGRIGSRIGAITAAGDTVLIRLTGHGGHTSRPHLTEDLVYALGKLATDLPSTLGRLIDPRHAISLVWGEISAGHAANVVPSEGVLRGTLRCLDVDGWNQVAEVLPELVERIAGPYGVEVELDHRRGVPPVVNTEDQVALIESAVRGELGEHAVQLTPQSMGGEDFAWYLTHCPGALVRMGTRTPGGTTYDIHQGDLLIDEASVAIATRIFTATALKVLDGTR</sequence>
<dbReference type="Proteomes" id="UP001498935">
    <property type="component" value="Unassembled WGS sequence"/>
</dbReference>
<dbReference type="Gene3D" id="3.30.70.360">
    <property type="match status" value="1"/>
</dbReference>
<evidence type="ECO:0000313" key="3">
    <source>
        <dbReference type="EMBL" id="GAA5339371.1"/>
    </source>
</evidence>
<dbReference type="NCBIfam" id="TIGR01891">
    <property type="entry name" value="amidohydrolases"/>
    <property type="match status" value="1"/>
</dbReference>
<dbReference type="InterPro" id="IPR011650">
    <property type="entry name" value="Peptidase_M20_dimer"/>
</dbReference>
<accession>A0ABP9TXU5</accession>
<dbReference type="PANTHER" id="PTHR11014">
    <property type="entry name" value="PEPTIDASE M20 FAMILY MEMBER"/>
    <property type="match status" value="1"/>
</dbReference>
<dbReference type="SUPFAM" id="SSF53187">
    <property type="entry name" value="Zn-dependent exopeptidases"/>
    <property type="match status" value="1"/>
</dbReference>
<dbReference type="InterPro" id="IPR036264">
    <property type="entry name" value="Bact_exopeptidase_dim_dom"/>
</dbReference>
<dbReference type="Pfam" id="PF01546">
    <property type="entry name" value="Peptidase_M20"/>
    <property type="match status" value="1"/>
</dbReference>
<keyword evidence="4" id="KW-1185">Reference proteome</keyword>
<reference evidence="3 4" key="1">
    <citation type="submission" date="2024-02" db="EMBL/GenBank/DDBJ databases">
        <title>Characterization of antibiotic resistant novel bacterial strains and their environmental applications.</title>
        <authorList>
            <person name="Manzoor S."/>
            <person name="Abbas S."/>
            <person name="Arshad M."/>
            <person name="Li W.J."/>
            <person name="Ahmed I."/>
        </authorList>
    </citation>
    <scope>NUCLEOTIDE SEQUENCE [LARGE SCALE GENOMIC DNA]</scope>
    <source>
        <strain evidence="3 4">KACC 15558</strain>
    </source>
</reference>
<feature type="domain" description="Peptidase M20 dimerisation" evidence="2">
    <location>
        <begin position="274"/>
        <end position="367"/>
    </location>
</feature>
<dbReference type="RefSeq" id="WP_342037040.1">
    <property type="nucleotide sequence ID" value="NZ_BAABBK010000002.1"/>
</dbReference>
<feature type="region of interest" description="Disordered" evidence="1">
    <location>
        <begin position="1"/>
        <end position="79"/>
    </location>
</feature>
<name>A0ABP9TXU5_9MICO</name>
<evidence type="ECO:0000313" key="4">
    <source>
        <dbReference type="Proteomes" id="UP001498935"/>
    </source>
</evidence>
<gene>
    <name evidence="3" type="ORF">KACC15558_04110</name>
</gene>